<dbReference type="AlphaFoldDB" id="A0A545TYJ6"/>
<protein>
    <submittedName>
        <fullName evidence="2">Flavin-nucleotide-binding protein</fullName>
    </submittedName>
</protein>
<comment type="caution">
    <text evidence="2">The sequence shown here is derived from an EMBL/GenBank/DDBJ whole genome shotgun (WGS) entry which is preliminary data.</text>
</comment>
<proteinExistence type="predicted"/>
<dbReference type="OrthoDB" id="9786134at2"/>
<dbReference type="Proteomes" id="UP000315252">
    <property type="component" value="Unassembled WGS sequence"/>
</dbReference>
<reference evidence="2 3" key="1">
    <citation type="submission" date="2019-06" db="EMBL/GenBank/DDBJ databases">
        <title>Whole genome sequence for Rhodospirillaceae sp. R148.</title>
        <authorList>
            <person name="Wang G."/>
        </authorList>
    </citation>
    <scope>NUCLEOTIDE SEQUENCE [LARGE SCALE GENOMIC DNA]</scope>
    <source>
        <strain evidence="2 3">R148</strain>
    </source>
</reference>
<dbReference type="PANTHER" id="PTHR42815:SF2">
    <property type="entry name" value="FAD-BINDING, PUTATIVE (AFU_ORTHOLOGUE AFUA_6G07600)-RELATED"/>
    <property type="match status" value="1"/>
</dbReference>
<keyword evidence="3" id="KW-1185">Reference proteome</keyword>
<dbReference type="Gene3D" id="2.30.110.10">
    <property type="entry name" value="Electron Transport, Fmn-binding Protein, Chain A"/>
    <property type="match status" value="2"/>
</dbReference>
<dbReference type="SUPFAM" id="SSF50475">
    <property type="entry name" value="FMN-binding split barrel"/>
    <property type="match status" value="1"/>
</dbReference>
<feature type="compositionally biased region" description="Basic and acidic residues" evidence="1">
    <location>
        <begin position="16"/>
        <end position="29"/>
    </location>
</feature>
<evidence type="ECO:0000313" key="3">
    <source>
        <dbReference type="Proteomes" id="UP000315252"/>
    </source>
</evidence>
<gene>
    <name evidence="2" type="ORF">FKG95_08750</name>
</gene>
<dbReference type="RefSeq" id="WP_142895926.1">
    <property type="nucleotide sequence ID" value="NZ_ML660053.1"/>
</dbReference>
<evidence type="ECO:0000256" key="1">
    <source>
        <dbReference type="SAM" id="MobiDB-lite"/>
    </source>
</evidence>
<dbReference type="InterPro" id="IPR012349">
    <property type="entry name" value="Split_barrel_FMN-bd"/>
</dbReference>
<sequence>MDDAEGTGETSPFHAGEQEAQERAGVRDRAERAGGMIRDHMPEQHRDFFAQLETLFVGHVDQQGRPWASLLTGESGFIASDDPTQLQIQADILEGDPLRDSLQEGMDVGLLGLEFHSRRRNRMNGKLHSLRPGAFSVKVAQSFGNCPRFIQTRHLVARTGWRSGKQTRARVIGSAQRRLIEQADTFFIATQFSEGKGEAAEGVDVSHRGGKPGFLRIDGDAQILWPDFRGNALFNTIGNILLNPRCGLLLVDFEGGDLLYMTGQTEVIWEGPEVEAFDAAERLLRFTVEELIHLEDALPVKWEFEAYSRVLEKTGSWE</sequence>
<dbReference type="PANTHER" id="PTHR42815">
    <property type="entry name" value="FAD-BINDING, PUTATIVE (AFU_ORTHOLOGUE AFUA_6G07600)-RELATED"/>
    <property type="match status" value="1"/>
</dbReference>
<accession>A0A545TYJ6</accession>
<dbReference type="EMBL" id="VHSH01000002">
    <property type="protein sequence ID" value="TQV82295.1"/>
    <property type="molecule type" value="Genomic_DNA"/>
</dbReference>
<evidence type="ECO:0000313" key="2">
    <source>
        <dbReference type="EMBL" id="TQV82295.1"/>
    </source>
</evidence>
<name>A0A545TYJ6_9PROT</name>
<feature type="region of interest" description="Disordered" evidence="1">
    <location>
        <begin position="1"/>
        <end position="29"/>
    </location>
</feature>
<organism evidence="2 3">
    <name type="scientific">Denitrobaculum tricleocarpae</name>
    <dbReference type="NCBI Taxonomy" id="2591009"/>
    <lineage>
        <taxon>Bacteria</taxon>
        <taxon>Pseudomonadati</taxon>
        <taxon>Pseudomonadota</taxon>
        <taxon>Alphaproteobacteria</taxon>
        <taxon>Rhodospirillales</taxon>
        <taxon>Rhodospirillaceae</taxon>
        <taxon>Denitrobaculum</taxon>
    </lineage>
</organism>